<evidence type="ECO:0000256" key="4">
    <source>
        <dbReference type="ARBA" id="ARBA00022833"/>
    </source>
</evidence>
<dbReference type="Gene3D" id="3.40.50.10310">
    <property type="entry name" value="Creatininase"/>
    <property type="match status" value="1"/>
</dbReference>
<reference evidence="6 7" key="1">
    <citation type="submission" date="2018-10" db="EMBL/GenBank/DDBJ databases">
        <title>Draft genome of Mycobacterium hodleri strain B.</title>
        <authorList>
            <person name="Amande T.J."/>
            <person name="Mcgenity T.J."/>
        </authorList>
    </citation>
    <scope>NUCLEOTIDE SEQUENCE [LARGE SCALE GENOMIC DNA]</scope>
    <source>
        <strain evidence="6 7">B</strain>
    </source>
</reference>
<sequence>MSHRWEELTSTELARRVAADPDCVALIPVGATEQHGPHLPIGTDTIIAAALADAAAGDLAVVLPPIAYGASFFHGTTMAGTVAASGTETAAAALRVARACVASGVKRLLFVNGHVGNAAALWIACDEFRREFPHGRIGVMQWWELTPEIAGHATADAVDWHANAAETSLVMALRPELVDLDALAGADDPDRTAGTVFRYALAQVSTNGVTGHPSRASAEFGVQLWSDVVEAATEMVRRAHRERAPLS</sequence>
<dbReference type="InterPro" id="IPR003785">
    <property type="entry name" value="Creatininase/forma_Hydrolase"/>
</dbReference>
<comment type="cofactor">
    <cofactor evidence="1">
        <name>Zn(2+)</name>
        <dbReference type="ChEBI" id="CHEBI:29105"/>
    </cofactor>
</comment>
<dbReference type="Pfam" id="PF02633">
    <property type="entry name" value="Creatininase"/>
    <property type="match status" value="1"/>
</dbReference>
<evidence type="ECO:0000313" key="6">
    <source>
        <dbReference type="EMBL" id="TQR85452.1"/>
    </source>
</evidence>
<accession>A0A544VZQ4</accession>
<dbReference type="GO" id="GO:0046872">
    <property type="term" value="F:metal ion binding"/>
    <property type="evidence" value="ECO:0007669"/>
    <property type="project" value="UniProtKB-KW"/>
</dbReference>
<keyword evidence="2" id="KW-0479">Metal-binding</keyword>
<comment type="caution">
    <text evidence="6">The sequence shown here is derived from an EMBL/GenBank/DDBJ whole genome shotgun (WGS) entry which is preliminary data.</text>
</comment>
<evidence type="ECO:0000256" key="1">
    <source>
        <dbReference type="ARBA" id="ARBA00001947"/>
    </source>
</evidence>
<keyword evidence="3" id="KW-0378">Hydrolase</keyword>
<dbReference type="PANTHER" id="PTHR35005:SF1">
    <property type="entry name" value="2-AMINO-5-FORMYLAMINO-6-RIBOSYLAMINOPYRIMIDIN-4(3H)-ONE 5'-MONOPHOSPHATE DEFORMYLASE"/>
    <property type="match status" value="1"/>
</dbReference>
<protein>
    <submittedName>
        <fullName evidence="6">Creatininase family protein</fullName>
    </submittedName>
</protein>
<dbReference type="AlphaFoldDB" id="A0A544VZQ4"/>
<dbReference type="EMBL" id="VIFX01000020">
    <property type="protein sequence ID" value="TQR85452.1"/>
    <property type="molecule type" value="Genomic_DNA"/>
</dbReference>
<dbReference type="InterPro" id="IPR024087">
    <property type="entry name" value="Creatininase-like_sf"/>
</dbReference>
<evidence type="ECO:0000256" key="5">
    <source>
        <dbReference type="ARBA" id="ARBA00024029"/>
    </source>
</evidence>
<dbReference type="Proteomes" id="UP000315759">
    <property type="component" value="Unassembled WGS sequence"/>
</dbReference>
<evidence type="ECO:0000256" key="2">
    <source>
        <dbReference type="ARBA" id="ARBA00022723"/>
    </source>
</evidence>
<gene>
    <name evidence="6" type="ORF">D8S82_16455</name>
</gene>
<keyword evidence="4" id="KW-0862">Zinc</keyword>
<comment type="similarity">
    <text evidence="5">Belongs to the creatininase superfamily.</text>
</comment>
<evidence type="ECO:0000313" key="7">
    <source>
        <dbReference type="Proteomes" id="UP000315759"/>
    </source>
</evidence>
<evidence type="ECO:0000256" key="3">
    <source>
        <dbReference type="ARBA" id="ARBA00022801"/>
    </source>
</evidence>
<dbReference type="GO" id="GO:0009231">
    <property type="term" value="P:riboflavin biosynthetic process"/>
    <property type="evidence" value="ECO:0007669"/>
    <property type="project" value="TreeGrafter"/>
</dbReference>
<organism evidence="6 7">
    <name type="scientific">Mycolicibacterium hodleri</name>
    <dbReference type="NCBI Taxonomy" id="49897"/>
    <lineage>
        <taxon>Bacteria</taxon>
        <taxon>Bacillati</taxon>
        <taxon>Actinomycetota</taxon>
        <taxon>Actinomycetes</taxon>
        <taxon>Mycobacteriales</taxon>
        <taxon>Mycobacteriaceae</taxon>
        <taxon>Mycolicibacterium</taxon>
    </lineage>
</organism>
<keyword evidence="7" id="KW-1185">Reference proteome</keyword>
<dbReference type="GO" id="GO:0016811">
    <property type="term" value="F:hydrolase activity, acting on carbon-nitrogen (but not peptide) bonds, in linear amides"/>
    <property type="evidence" value="ECO:0007669"/>
    <property type="project" value="TreeGrafter"/>
</dbReference>
<name>A0A544VZQ4_9MYCO</name>
<dbReference type="RefSeq" id="WP_142553111.1">
    <property type="nucleotide sequence ID" value="NZ_VIFX01000020.1"/>
</dbReference>
<dbReference type="SUPFAM" id="SSF102215">
    <property type="entry name" value="Creatininase"/>
    <property type="match status" value="1"/>
</dbReference>
<dbReference type="PANTHER" id="PTHR35005">
    <property type="entry name" value="3-DEHYDRO-SCYLLO-INOSOSE HYDROLASE"/>
    <property type="match status" value="1"/>
</dbReference>
<proteinExistence type="inferred from homology"/>